<keyword evidence="1" id="KW-0472">Membrane</keyword>
<dbReference type="InterPro" id="IPR021560">
    <property type="entry name" value="DUF3021"/>
</dbReference>
<organism evidence="2 3">
    <name type="scientific">Lactococcus cremoris subsp. cremoris GE214</name>
    <dbReference type="NCBI Taxonomy" id="1415168"/>
    <lineage>
        <taxon>Bacteria</taxon>
        <taxon>Bacillati</taxon>
        <taxon>Bacillota</taxon>
        <taxon>Bacilli</taxon>
        <taxon>Lactobacillales</taxon>
        <taxon>Streptococcaceae</taxon>
        <taxon>Lactococcus</taxon>
        <taxon>Lactococcus cremoris subsp. cremoris</taxon>
    </lineage>
</organism>
<feature type="transmembrane region" description="Helical" evidence="1">
    <location>
        <begin position="7"/>
        <end position="27"/>
    </location>
</feature>
<proteinExistence type="predicted"/>
<evidence type="ECO:0000313" key="3">
    <source>
        <dbReference type="Proteomes" id="UP000028401"/>
    </source>
</evidence>
<keyword evidence="1" id="KW-1133">Transmembrane helix</keyword>
<comment type="caution">
    <text evidence="2">The sequence shown here is derived from an EMBL/GenBank/DDBJ whole genome shotgun (WGS) entry which is preliminary data.</text>
</comment>
<dbReference type="RefSeq" id="WP_042748739.1">
    <property type="nucleotide sequence ID" value="NZ_AZSI01000134.1"/>
</dbReference>
<dbReference type="AlphaFoldDB" id="A0A084A8U0"/>
<protein>
    <submittedName>
        <fullName evidence="2">Putative membrane protein</fullName>
    </submittedName>
</protein>
<feature type="transmembrane region" description="Helical" evidence="1">
    <location>
        <begin position="33"/>
        <end position="51"/>
    </location>
</feature>
<name>A0A084A8U0_LACLC</name>
<dbReference type="EMBL" id="AZSI01000134">
    <property type="protein sequence ID" value="KEY61719.1"/>
    <property type="molecule type" value="Genomic_DNA"/>
</dbReference>
<sequence>MKYLISAFKGILIALVWGLFLTLLYGGKIELESMALILLYGFIQGFISKVIDEFISIALVEFISQALCSYLLAFIYLLVNTWLFDNSWHNHIWSFTVTWLLIFILVYIYSMIRNRQIVKKFNKES</sequence>
<reference evidence="2 3" key="1">
    <citation type="submission" date="2014-06" db="EMBL/GenBank/DDBJ databases">
        <title>Draft genome sequence of the putrescine producing strain Lactococcus lactis subsp cremoris GE214.</title>
        <authorList>
            <person name="Ladero V."/>
            <person name="Linares D.M."/>
            <person name="del Rio B."/>
            <person name="Mayo B."/>
            <person name="Martin M.C."/>
            <person name="Fernandez M."/>
            <person name="Alvarez M.A."/>
        </authorList>
    </citation>
    <scope>NUCLEOTIDE SEQUENCE [LARGE SCALE GENOMIC DNA]</scope>
    <source>
        <strain evidence="2 3">GE214</strain>
    </source>
</reference>
<gene>
    <name evidence="2" type="ORF">U725_02161</name>
</gene>
<evidence type="ECO:0000313" key="2">
    <source>
        <dbReference type="EMBL" id="KEY61719.1"/>
    </source>
</evidence>
<feature type="transmembrane region" description="Helical" evidence="1">
    <location>
        <begin position="58"/>
        <end position="79"/>
    </location>
</feature>
<dbReference type="Pfam" id="PF11457">
    <property type="entry name" value="DUF3021"/>
    <property type="match status" value="1"/>
</dbReference>
<dbReference type="PATRIC" id="fig|1415168.3.peg.2227"/>
<evidence type="ECO:0000256" key="1">
    <source>
        <dbReference type="SAM" id="Phobius"/>
    </source>
</evidence>
<dbReference type="Proteomes" id="UP000028401">
    <property type="component" value="Unassembled WGS sequence"/>
</dbReference>
<feature type="transmembrane region" description="Helical" evidence="1">
    <location>
        <begin position="91"/>
        <end position="112"/>
    </location>
</feature>
<accession>A0A084A8U0</accession>
<keyword evidence="1" id="KW-0812">Transmembrane</keyword>